<accession>A0A2T7B031</accession>
<dbReference type="SUPFAM" id="SSF53850">
    <property type="entry name" value="Periplasmic binding protein-like II"/>
    <property type="match status" value="1"/>
</dbReference>
<keyword evidence="10" id="KW-1185">Reference proteome</keyword>
<evidence type="ECO:0000256" key="2">
    <source>
        <dbReference type="ARBA" id="ARBA00005695"/>
    </source>
</evidence>
<dbReference type="PANTHER" id="PTHR30290">
    <property type="entry name" value="PERIPLASMIC BINDING COMPONENT OF ABC TRANSPORTER"/>
    <property type="match status" value="1"/>
</dbReference>
<dbReference type="Pfam" id="PF00496">
    <property type="entry name" value="SBP_bac_5"/>
    <property type="match status" value="1"/>
</dbReference>
<comment type="similarity">
    <text evidence="2">Belongs to the bacterial solute-binding protein 5 family.</text>
</comment>
<dbReference type="GO" id="GO:0030288">
    <property type="term" value="C:outer membrane-bounded periplasmic space"/>
    <property type="evidence" value="ECO:0007669"/>
    <property type="project" value="UniProtKB-ARBA"/>
</dbReference>
<comment type="caution">
    <text evidence="8">The sequence shown here is derived from an EMBL/GenBank/DDBJ whole genome shotgun (WGS) entry which is preliminary data.</text>
</comment>
<evidence type="ECO:0000256" key="3">
    <source>
        <dbReference type="ARBA" id="ARBA00022448"/>
    </source>
</evidence>
<sequence>MKRLSRKLLSLSVALSLFAPLSQASSLTIAQPTSATAMDPGFLKEAATLVDNVFDTLVLRDAQMQLKPGLATHWEAVNDTTWQFDLRKDVKFTNGEPVNAAAVKFSIDRILDPANHAPTISYIRTIKSVEAVGDYQVRIHTNGPDPLLPTRMSRYPAYIVPPGYVSKVGAAEFARKPVGSGAYIVKTFIPDERVVMEANPNYWRGKPAIDEVTWRPIPEATARITALLTGEAQLVEGVPADLAPLVKSKPGVRLEQVKGGGLTIYLGIKNNQPPLNDARVRQALSLALNRDAYTQSLLHGFGTPTGTLAGPKDYGYKAIAAPKQDLAKAKALLKEAGFADGFTLKFQAPRRYIASADVGQAIVQDLAAIGVKAQLEVPEWSVYTQQVASGKQAPLYMLGWGSTQTLDADAALYPVLHAGEPYSTVSDPALDKLLNESRATVDAAKRKALLEQIQDRVASEQPLIPLYREDAIYASSDNVTFKGREDARVSLFDMRVK</sequence>
<evidence type="ECO:0000313" key="7">
    <source>
        <dbReference type="EMBL" id="KAB0873851.1"/>
    </source>
</evidence>
<feature type="domain" description="Solute-binding protein family 5" evidence="6">
    <location>
        <begin position="66"/>
        <end position="420"/>
    </location>
</feature>
<keyword evidence="4 5" id="KW-0732">Signal</keyword>
<dbReference type="PROSITE" id="PS01040">
    <property type="entry name" value="SBP_BACTERIAL_5"/>
    <property type="match status" value="1"/>
</dbReference>
<evidence type="ECO:0000313" key="10">
    <source>
        <dbReference type="Proteomes" id="UP000469927"/>
    </source>
</evidence>
<evidence type="ECO:0000256" key="4">
    <source>
        <dbReference type="ARBA" id="ARBA00022729"/>
    </source>
</evidence>
<dbReference type="InterPro" id="IPR039424">
    <property type="entry name" value="SBP_5"/>
</dbReference>
<dbReference type="Proteomes" id="UP000244378">
    <property type="component" value="Unassembled WGS sequence"/>
</dbReference>
<dbReference type="EMBL" id="MSAE01000001">
    <property type="protein sequence ID" value="PUX18361.1"/>
    <property type="molecule type" value="Genomic_DNA"/>
</dbReference>
<evidence type="ECO:0000256" key="5">
    <source>
        <dbReference type="SAM" id="SignalP"/>
    </source>
</evidence>
<dbReference type="AlphaFoldDB" id="A0A2T7B031"/>
<name>A0A2T7B031_9ENTR</name>
<evidence type="ECO:0000259" key="6">
    <source>
        <dbReference type="Pfam" id="PF00496"/>
    </source>
</evidence>
<feature type="chain" id="PRO_5015730164" evidence="5">
    <location>
        <begin position="25"/>
        <end position="497"/>
    </location>
</feature>
<dbReference type="CDD" id="cd08498">
    <property type="entry name" value="PBP2_NikA_DppA_OppA_like_2"/>
    <property type="match status" value="1"/>
</dbReference>
<dbReference type="InterPro" id="IPR023765">
    <property type="entry name" value="SBP_5_CS"/>
</dbReference>
<evidence type="ECO:0000256" key="1">
    <source>
        <dbReference type="ARBA" id="ARBA00004418"/>
    </source>
</evidence>
<organism evidence="8 9">
    <name type="scientific">Cronobacter muytjensii</name>
    <dbReference type="NCBI Taxonomy" id="413501"/>
    <lineage>
        <taxon>Bacteria</taxon>
        <taxon>Pseudomonadati</taxon>
        <taxon>Pseudomonadota</taxon>
        <taxon>Gammaproteobacteria</taxon>
        <taxon>Enterobacterales</taxon>
        <taxon>Enterobacteriaceae</taxon>
        <taxon>Cronobacter</taxon>
    </lineage>
</organism>
<dbReference type="Gene3D" id="3.40.190.10">
    <property type="entry name" value="Periplasmic binding protein-like II"/>
    <property type="match status" value="1"/>
</dbReference>
<dbReference type="Gene3D" id="3.90.76.10">
    <property type="entry name" value="Dipeptide-binding Protein, Domain 1"/>
    <property type="match status" value="1"/>
</dbReference>
<evidence type="ECO:0000313" key="9">
    <source>
        <dbReference type="Proteomes" id="UP000244378"/>
    </source>
</evidence>
<dbReference type="RefSeq" id="WP_075192042.1">
    <property type="nucleotide sequence ID" value="NZ_JADKNN010000012.1"/>
</dbReference>
<keyword evidence="3" id="KW-0813">Transport</keyword>
<comment type="subcellular location">
    <subcellularLocation>
        <location evidence="1">Periplasm</location>
    </subcellularLocation>
</comment>
<dbReference type="InterPro" id="IPR000914">
    <property type="entry name" value="SBP_5_dom"/>
</dbReference>
<proteinExistence type="inferred from homology"/>
<protein>
    <submittedName>
        <fullName evidence="8">ABC transporter substrate-binding protein</fullName>
    </submittedName>
</protein>
<feature type="signal peptide" evidence="5">
    <location>
        <begin position="1"/>
        <end position="24"/>
    </location>
</feature>
<dbReference type="GO" id="GO:0043190">
    <property type="term" value="C:ATP-binding cassette (ABC) transporter complex"/>
    <property type="evidence" value="ECO:0007669"/>
    <property type="project" value="InterPro"/>
</dbReference>
<dbReference type="GO" id="GO:0015833">
    <property type="term" value="P:peptide transport"/>
    <property type="evidence" value="ECO:0007669"/>
    <property type="project" value="TreeGrafter"/>
</dbReference>
<reference evidence="7 10" key="2">
    <citation type="submission" date="2019-08" db="EMBL/GenBank/DDBJ databases">
        <title>Prevalence, distribution, and phylogeny of type two toxin-antitoxin genes possessed by Cronobacter species where C. sakazakii homologs follow sequence type lineages.</title>
        <authorList>
            <person name="Finkelstein S."/>
            <person name="Negrete F."/>
            <person name="Jang H."/>
            <person name="Gopinath G.R."/>
            <person name="Tall B.D."/>
        </authorList>
    </citation>
    <scope>NUCLEOTIDE SEQUENCE [LARGE SCALE GENOMIC DNA]</scope>
    <source>
        <strain evidence="7 10">MOD1_GK1257</strain>
    </source>
</reference>
<dbReference type="Gene3D" id="3.10.105.10">
    <property type="entry name" value="Dipeptide-binding Protein, Domain 3"/>
    <property type="match status" value="1"/>
</dbReference>
<dbReference type="PANTHER" id="PTHR30290:SF9">
    <property type="entry name" value="OLIGOPEPTIDE-BINDING PROTEIN APPA"/>
    <property type="match status" value="1"/>
</dbReference>
<dbReference type="Proteomes" id="UP000469927">
    <property type="component" value="Unassembled WGS sequence"/>
</dbReference>
<dbReference type="InterPro" id="IPR030678">
    <property type="entry name" value="Peptide/Ni-bd"/>
</dbReference>
<dbReference type="EMBL" id="WAGD01000068">
    <property type="protein sequence ID" value="KAB0873851.1"/>
    <property type="molecule type" value="Genomic_DNA"/>
</dbReference>
<reference evidence="8 9" key="1">
    <citation type="submission" date="2016-12" db="EMBL/GenBank/DDBJ databases">
        <title>Analysis of the Molecular Diversity Among Cronobacter Species Isolated from Filth Flies Using a Pan Genomic DNA Microarray.</title>
        <authorList>
            <person name="Pava-Ripoll M."/>
            <person name="Tall B."/>
            <person name="Farber J."/>
            <person name="Fanning S."/>
            <person name="Lehner A."/>
            <person name="Stephan R."/>
            <person name="Pagotto F."/>
            <person name="Iverson C."/>
            <person name="Ziobro G."/>
            <person name="Miller A."/>
            <person name="Pearson R."/>
            <person name="Yan Q."/>
            <person name="Kim M."/>
            <person name="Jeong S."/>
            <person name="Park J."/>
            <person name="Jun S."/>
            <person name="Choi H."/>
            <person name="Chung T."/>
            <person name="Yoo Y."/>
            <person name="Park E."/>
            <person name="Hwang S."/>
            <person name="Lee B."/>
            <person name="Sathyamoorthy V."/>
            <person name="Carter L."/>
            <person name="Mammel M."/>
            <person name="Jackson S."/>
            <person name="Kothary M."/>
            <person name="Patel I."/>
            <person name="Grim C."/>
            <person name="Gopinath G."/>
            <person name="Gangiredla J."/>
            <person name="Chase H."/>
        </authorList>
    </citation>
    <scope>NUCLEOTIDE SEQUENCE [LARGE SCALE GENOMIC DNA]</scope>
    <source>
        <strain evidence="8 9">MOD1-Md1s</strain>
    </source>
</reference>
<dbReference type="GO" id="GO:1904680">
    <property type="term" value="F:peptide transmembrane transporter activity"/>
    <property type="evidence" value="ECO:0007669"/>
    <property type="project" value="TreeGrafter"/>
</dbReference>
<dbReference type="PIRSF" id="PIRSF002741">
    <property type="entry name" value="MppA"/>
    <property type="match status" value="1"/>
</dbReference>
<dbReference type="OrthoDB" id="9801912at2"/>
<gene>
    <name evidence="8" type="ORF">AUN14_00075</name>
    <name evidence="7" type="ORF">FZI19_18320</name>
</gene>
<evidence type="ECO:0000313" key="8">
    <source>
        <dbReference type="EMBL" id="PUX18361.1"/>
    </source>
</evidence>